<feature type="compositionally biased region" description="Low complexity" evidence="1">
    <location>
        <begin position="149"/>
        <end position="164"/>
    </location>
</feature>
<feature type="transmembrane region" description="Helical" evidence="2">
    <location>
        <begin position="15"/>
        <end position="35"/>
    </location>
</feature>
<dbReference type="RefSeq" id="XP_018187837.1">
    <property type="nucleotide sequence ID" value="XM_018329270.1"/>
</dbReference>
<gene>
    <name evidence="3" type="ORF">L228DRAFT_149734</name>
</gene>
<evidence type="ECO:0000256" key="1">
    <source>
        <dbReference type="SAM" id="MobiDB-lite"/>
    </source>
</evidence>
<dbReference type="PANTHER" id="PTHR40623">
    <property type="entry name" value="INTEGRAL MEMBRANE PROTEIN"/>
    <property type="match status" value="1"/>
</dbReference>
<keyword evidence="4" id="KW-1185">Reference proteome</keyword>
<dbReference type="AlphaFoldDB" id="A0A165GJX0"/>
<sequence>MGAAFFNSWKLWQKMTFVLGVGLVLVIIYGLIILYRNRWRVRKYMALEEAQRVDLERARQTRTIINLNGERLPFGVRALEAGIVTEGVIVSPNVTPVVTPTASVATTPTASIRASSTVTPSDFTSSSRDDRDSLPSRSRLSQLQGGRNLSSGTLSSASSTTASISEKRESAHASPAQGDPKTSLSRSKACRYHPRHYSELRHSSGITRNQEALQALEGKQGRFKNFTKFVKAPLRYQGNKYGPASTSNGITSVVALSSSPNAASPPPRFSFESFSEKNGIHKSSEIEEVDLGLLHNHRISHAAEVGQLVPRFRKPTGDGVSDRIASGVSSAPGVDGYSIGPQTLPSTSLNVIFAASGFNQTLSGSGQSFPSKTGGLEAYKLEDLATSSLPSAGPEAHDAINLPKEVKKGASHASTILRRVNSGFEILVPGTLDLNDAHCTDSADALLGAKTKEDDAPKKLQKKMPMARERSSSFVEHL</sequence>
<feature type="region of interest" description="Disordered" evidence="1">
    <location>
        <begin position="112"/>
        <end position="188"/>
    </location>
</feature>
<organism evidence="3 4">
    <name type="scientific">Xylona heveae (strain CBS 132557 / TC161)</name>
    <dbReference type="NCBI Taxonomy" id="1328760"/>
    <lineage>
        <taxon>Eukaryota</taxon>
        <taxon>Fungi</taxon>
        <taxon>Dikarya</taxon>
        <taxon>Ascomycota</taxon>
        <taxon>Pezizomycotina</taxon>
        <taxon>Xylonomycetes</taxon>
        <taxon>Xylonales</taxon>
        <taxon>Xylonaceae</taxon>
        <taxon>Xylona</taxon>
    </lineage>
</organism>
<dbReference type="GeneID" id="28894407"/>
<accession>A0A165GJX0</accession>
<evidence type="ECO:0000313" key="3">
    <source>
        <dbReference type="EMBL" id="KZF22282.1"/>
    </source>
</evidence>
<evidence type="ECO:0000313" key="4">
    <source>
        <dbReference type="Proteomes" id="UP000076632"/>
    </source>
</evidence>
<reference evidence="3 4" key="1">
    <citation type="journal article" date="2016" name="Fungal Biol.">
        <title>The genome of Xylona heveae provides a window into fungal endophytism.</title>
        <authorList>
            <person name="Gazis R."/>
            <person name="Kuo A."/>
            <person name="Riley R."/>
            <person name="LaButti K."/>
            <person name="Lipzen A."/>
            <person name="Lin J."/>
            <person name="Amirebrahimi M."/>
            <person name="Hesse C.N."/>
            <person name="Spatafora J.W."/>
            <person name="Henrissat B."/>
            <person name="Hainaut M."/>
            <person name="Grigoriev I.V."/>
            <person name="Hibbett D.S."/>
        </authorList>
    </citation>
    <scope>NUCLEOTIDE SEQUENCE [LARGE SCALE GENOMIC DNA]</scope>
    <source>
        <strain evidence="3 4">TC161</strain>
    </source>
</reference>
<proteinExistence type="predicted"/>
<evidence type="ECO:0000256" key="2">
    <source>
        <dbReference type="SAM" id="Phobius"/>
    </source>
</evidence>
<dbReference type="OMA" id="NSWALWQ"/>
<dbReference type="InParanoid" id="A0A165GJX0"/>
<keyword evidence="2" id="KW-0472">Membrane</keyword>
<dbReference type="PANTHER" id="PTHR40623:SF2">
    <property type="entry name" value="INTEGRAL MEMBRANE PROTEIN"/>
    <property type="match status" value="1"/>
</dbReference>
<name>A0A165GJX0_XYLHT</name>
<dbReference type="STRING" id="1328760.A0A165GJX0"/>
<feature type="region of interest" description="Disordered" evidence="1">
    <location>
        <begin position="450"/>
        <end position="478"/>
    </location>
</feature>
<keyword evidence="2" id="KW-0812">Transmembrane</keyword>
<dbReference type="EMBL" id="KV407459">
    <property type="protein sequence ID" value="KZF22282.1"/>
    <property type="molecule type" value="Genomic_DNA"/>
</dbReference>
<dbReference type="OrthoDB" id="5426165at2759"/>
<keyword evidence="2" id="KW-1133">Transmembrane helix</keyword>
<dbReference type="Proteomes" id="UP000076632">
    <property type="component" value="Unassembled WGS sequence"/>
</dbReference>
<protein>
    <submittedName>
        <fullName evidence="3">Uncharacterized protein</fullName>
    </submittedName>
</protein>
<feature type="compositionally biased region" description="Basic and acidic residues" evidence="1">
    <location>
        <begin position="466"/>
        <end position="478"/>
    </location>
</feature>